<accession>A0AAJ6CM89</accession>
<name>A0AAJ6CM89_9BASI</name>
<gene>
    <name evidence="1" type="ORF">MARU1_002454</name>
</gene>
<evidence type="ECO:0000313" key="2">
    <source>
        <dbReference type="Proteomes" id="UP001217582"/>
    </source>
</evidence>
<dbReference type="EMBL" id="CP119919">
    <property type="protein sequence ID" value="WFD16417.1"/>
    <property type="molecule type" value="Genomic_DNA"/>
</dbReference>
<dbReference type="Proteomes" id="UP001217582">
    <property type="component" value="Chromosome 4"/>
</dbReference>
<reference evidence="1 2" key="1">
    <citation type="submission" date="2023-03" db="EMBL/GenBank/DDBJ databases">
        <title>Mating type loci evolution in Malassezia.</title>
        <authorList>
            <person name="Coelho M.A."/>
        </authorList>
    </citation>
    <scope>NUCLEOTIDE SEQUENCE [LARGE SCALE GENOMIC DNA]</scope>
    <source>
        <strain evidence="1 2">CBS 13387</strain>
    </source>
</reference>
<dbReference type="AlphaFoldDB" id="A0AAJ6CM89"/>
<protein>
    <submittedName>
        <fullName evidence="1">Uncharacterized protein</fullName>
    </submittedName>
</protein>
<keyword evidence="2" id="KW-1185">Reference proteome</keyword>
<evidence type="ECO:0000313" key="1">
    <source>
        <dbReference type="EMBL" id="WFD16417.1"/>
    </source>
</evidence>
<sequence>MDSGGHYRWDHVESYAPQLTLHPPRSIPACRAMVMVPLPPAVYYDPYTARLPPSVNATLLGPLELEKPVGWTKRTRRFASVEKVPRTWWEGTQEHDSEQPCEGDACEHTALLLDFGSADHVSVPLHVRYIPPRAFDVEDATWLDTLSLPTWLPEAAQQAWQAVRPSVKRGLRSACAWRTRHYAHVNLLPDEPLFFSACPERQPWADADELDVSFFLPSTHAHLQASFERHTAPFALYEPPTPRASRLAMHPWRWLCSWLR</sequence>
<organism evidence="1 2">
    <name type="scientific">Malassezia arunalokei</name>
    <dbReference type="NCBI Taxonomy" id="1514897"/>
    <lineage>
        <taxon>Eukaryota</taxon>
        <taxon>Fungi</taxon>
        <taxon>Dikarya</taxon>
        <taxon>Basidiomycota</taxon>
        <taxon>Ustilaginomycotina</taxon>
        <taxon>Malasseziomycetes</taxon>
        <taxon>Malasseziales</taxon>
        <taxon>Malasseziaceae</taxon>
        <taxon>Malassezia</taxon>
    </lineage>
</organism>
<proteinExistence type="predicted"/>